<keyword evidence="3 7" id="KW-0479">Metal-binding</keyword>
<dbReference type="Proteomes" id="UP000281738">
    <property type="component" value="Unassembled WGS sequence"/>
</dbReference>
<dbReference type="GO" id="GO:0008395">
    <property type="term" value="F:steroid hydroxylase activity"/>
    <property type="evidence" value="ECO:0007669"/>
    <property type="project" value="TreeGrafter"/>
</dbReference>
<evidence type="ECO:0000256" key="2">
    <source>
        <dbReference type="ARBA" id="ARBA00022617"/>
    </source>
</evidence>
<dbReference type="GO" id="GO:0006707">
    <property type="term" value="P:cholesterol catabolic process"/>
    <property type="evidence" value="ECO:0007669"/>
    <property type="project" value="TreeGrafter"/>
</dbReference>
<dbReference type="GO" id="GO:0020037">
    <property type="term" value="F:heme binding"/>
    <property type="evidence" value="ECO:0007669"/>
    <property type="project" value="InterPro"/>
</dbReference>
<evidence type="ECO:0000256" key="1">
    <source>
        <dbReference type="ARBA" id="ARBA00010617"/>
    </source>
</evidence>
<evidence type="ECO:0000313" key="8">
    <source>
        <dbReference type="EMBL" id="ROR93009.1"/>
    </source>
</evidence>
<name>A0A3N2CZR4_9ACTN</name>
<accession>A0A3N2CZR4</accession>
<evidence type="ECO:0000256" key="5">
    <source>
        <dbReference type="ARBA" id="ARBA00023004"/>
    </source>
</evidence>
<dbReference type="CDD" id="cd20625">
    <property type="entry name" value="CYP164-like"/>
    <property type="match status" value="1"/>
</dbReference>
<dbReference type="GO" id="GO:0005506">
    <property type="term" value="F:iron ion binding"/>
    <property type="evidence" value="ECO:0007669"/>
    <property type="project" value="InterPro"/>
</dbReference>
<keyword evidence="6 7" id="KW-0503">Monooxygenase</keyword>
<dbReference type="GO" id="GO:0036199">
    <property type="term" value="F:cholest-4-en-3-one 26-monooxygenase activity"/>
    <property type="evidence" value="ECO:0007669"/>
    <property type="project" value="TreeGrafter"/>
</dbReference>
<dbReference type="AlphaFoldDB" id="A0A3N2CZR4"/>
<protein>
    <recommendedName>
        <fullName evidence="10">Cytochrome P450</fullName>
    </recommendedName>
</protein>
<dbReference type="InterPro" id="IPR017972">
    <property type="entry name" value="Cyt_P450_CS"/>
</dbReference>
<dbReference type="FunFam" id="1.10.630.10:FF:000018">
    <property type="entry name" value="Cytochrome P450 monooxygenase"/>
    <property type="match status" value="1"/>
</dbReference>
<reference evidence="8 9" key="1">
    <citation type="submission" date="2018-11" db="EMBL/GenBank/DDBJ databases">
        <title>Sequencing the genomes of 1000 actinobacteria strains.</title>
        <authorList>
            <person name="Klenk H.-P."/>
        </authorList>
    </citation>
    <scope>NUCLEOTIDE SEQUENCE [LARGE SCALE GENOMIC DNA]</scope>
    <source>
        <strain evidence="8 9">DSM 12652</strain>
    </source>
</reference>
<evidence type="ECO:0000256" key="4">
    <source>
        <dbReference type="ARBA" id="ARBA00023002"/>
    </source>
</evidence>
<keyword evidence="5 7" id="KW-0408">Iron</keyword>
<dbReference type="InterPro" id="IPR001128">
    <property type="entry name" value="Cyt_P450"/>
</dbReference>
<comment type="similarity">
    <text evidence="1 7">Belongs to the cytochrome P450 family.</text>
</comment>
<evidence type="ECO:0000256" key="3">
    <source>
        <dbReference type="ARBA" id="ARBA00022723"/>
    </source>
</evidence>
<dbReference type="Gene3D" id="1.10.630.10">
    <property type="entry name" value="Cytochrome P450"/>
    <property type="match status" value="1"/>
</dbReference>
<dbReference type="PRINTS" id="PR00385">
    <property type="entry name" value="P450"/>
</dbReference>
<dbReference type="PROSITE" id="PS00086">
    <property type="entry name" value="CYTOCHROME_P450"/>
    <property type="match status" value="1"/>
</dbReference>
<dbReference type="EMBL" id="RKHO01000001">
    <property type="protein sequence ID" value="ROR93009.1"/>
    <property type="molecule type" value="Genomic_DNA"/>
</dbReference>
<dbReference type="OrthoDB" id="502624at2"/>
<dbReference type="PRINTS" id="PR00359">
    <property type="entry name" value="BP450"/>
</dbReference>
<keyword evidence="2 7" id="KW-0349">Heme</keyword>
<dbReference type="RefSeq" id="WP_123392734.1">
    <property type="nucleotide sequence ID" value="NZ_RKHO01000001.1"/>
</dbReference>
<dbReference type="PANTHER" id="PTHR46696:SF4">
    <property type="entry name" value="BIOTIN BIOSYNTHESIS CYTOCHROME P450"/>
    <property type="match status" value="1"/>
</dbReference>
<organism evidence="8 9">
    <name type="scientific">Nocardioides aurantiacus</name>
    <dbReference type="NCBI Taxonomy" id="86796"/>
    <lineage>
        <taxon>Bacteria</taxon>
        <taxon>Bacillati</taxon>
        <taxon>Actinomycetota</taxon>
        <taxon>Actinomycetes</taxon>
        <taxon>Propionibacteriales</taxon>
        <taxon>Nocardioidaceae</taxon>
        <taxon>Nocardioides</taxon>
    </lineage>
</organism>
<dbReference type="Pfam" id="PF00067">
    <property type="entry name" value="p450"/>
    <property type="match status" value="1"/>
</dbReference>
<keyword evidence="9" id="KW-1185">Reference proteome</keyword>
<dbReference type="InterPro" id="IPR002397">
    <property type="entry name" value="Cyt_P450_B"/>
</dbReference>
<evidence type="ECO:0000256" key="6">
    <source>
        <dbReference type="ARBA" id="ARBA00023033"/>
    </source>
</evidence>
<evidence type="ECO:0008006" key="10">
    <source>
        <dbReference type="Google" id="ProtNLM"/>
    </source>
</evidence>
<sequence length="430" mass="46706">MSLLDTARADLRLGRRLATLRAGTLGLAALGDPVARLFQAPWKHDPYAVHERLRCERRLTWSRSGIWVASTYDDAHAVLRDRRFGVRLANGQQPFDVTGGPVHEGTEPDVLEMSLLGLDPPDHGRLRRLATPAFSARRIEAVRPQVEATATRLLDALDPARGPVDLVASYASPLPVAVISDLLAIPPQHARQFAAWGSTLGASLDGVTSVPHHKRLLRAQADLRALFERLVAERRADPGEDLLSRLATAADGPDAVTADEVVALAQLLLLAGFETTTNLVGNAVHALLQHPDQLAMATEDPSLAGRVITETLRWDPPVQLTARVAHEPVRVGPVDVRRDQVVLVLLGSTGRDEAVHGDADVFDLTRPEGRDTLAFSGGAHYCVGAPLARLEGEVALRLLLERWPGVRRAARPRPRGTTVIRGWRTLPVRA</sequence>
<gene>
    <name evidence="8" type="ORF">EDD33_3914</name>
</gene>
<dbReference type="SUPFAM" id="SSF48264">
    <property type="entry name" value="Cytochrome P450"/>
    <property type="match status" value="1"/>
</dbReference>
<evidence type="ECO:0000256" key="7">
    <source>
        <dbReference type="RuleBase" id="RU000461"/>
    </source>
</evidence>
<keyword evidence="4 7" id="KW-0560">Oxidoreductase</keyword>
<dbReference type="InterPro" id="IPR036396">
    <property type="entry name" value="Cyt_P450_sf"/>
</dbReference>
<dbReference type="PANTHER" id="PTHR46696">
    <property type="entry name" value="P450, PUTATIVE (EUROFUNG)-RELATED"/>
    <property type="match status" value="1"/>
</dbReference>
<evidence type="ECO:0000313" key="9">
    <source>
        <dbReference type="Proteomes" id="UP000281738"/>
    </source>
</evidence>
<proteinExistence type="inferred from homology"/>
<comment type="caution">
    <text evidence="8">The sequence shown here is derived from an EMBL/GenBank/DDBJ whole genome shotgun (WGS) entry which is preliminary data.</text>
</comment>